<organism evidence="1 2">
    <name type="scientific">Paramylibacter ulvae</name>
    <dbReference type="NCBI Taxonomy" id="1651968"/>
    <lineage>
        <taxon>Bacteria</taxon>
        <taxon>Pseudomonadati</taxon>
        <taxon>Pseudomonadota</taxon>
        <taxon>Alphaproteobacteria</taxon>
        <taxon>Rhodobacterales</taxon>
        <taxon>Paracoccaceae</taxon>
        <taxon>Paramylibacter</taxon>
    </lineage>
</organism>
<keyword evidence="2" id="KW-1185">Reference proteome</keyword>
<evidence type="ECO:0000313" key="2">
    <source>
        <dbReference type="Proteomes" id="UP000634455"/>
    </source>
</evidence>
<dbReference type="EMBL" id="BMZF01000001">
    <property type="protein sequence ID" value="GHA40047.1"/>
    <property type="molecule type" value="Genomic_DNA"/>
</dbReference>
<dbReference type="Proteomes" id="UP000634455">
    <property type="component" value="Unassembled WGS sequence"/>
</dbReference>
<protein>
    <submittedName>
        <fullName evidence="1">Uncharacterized protein</fullName>
    </submittedName>
</protein>
<evidence type="ECO:0000313" key="1">
    <source>
        <dbReference type="EMBL" id="GHA40047.1"/>
    </source>
</evidence>
<accession>A0ABQ3CUU1</accession>
<proteinExistence type="predicted"/>
<reference evidence="2" key="1">
    <citation type="journal article" date="2019" name="Int. J. Syst. Evol. Microbiol.">
        <title>The Global Catalogue of Microorganisms (GCM) 10K type strain sequencing project: providing services to taxonomists for standard genome sequencing and annotation.</title>
        <authorList>
            <consortium name="The Broad Institute Genomics Platform"/>
            <consortium name="The Broad Institute Genome Sequencing Center for Infectious Disease"/>
            <person name="Wu L."/>
            <person name="Ma J."/>
        </authorList>
    </citation>
    <scope>NUCLEOTIDE SEQUENCE [LARGE SCALE GENOMIC DNA]</scope>
    <source>
        <strain evidence="2">KCTC 32465</strain>
    </source>
</reference>
<name>A0ABQ3CUU1_9RHOB</name>
<sequence>MAQIINGMSEILVMKVAIGASRCTHEVVTSCVSILALFKTQKNAPNNRARFFVYLMKSLGV</sequence>
<gene>
    <name evidence="1" type="ORF">GCM10008927_00150</name>
</gene>
<comment type="caution">
    <text evidence="1">The sequence shown here is derived from an EMBL/GenBank/DDBJ whole genome shotgun (WGS) entry which is preliminary data.</text>
</comment>